<dbReference type="InterPro" id="IPR006860">
    <property type="entry name" value="FecR"/>
</dbReference>
<evidence type="ECO:0000259" key="2">
    <source>
        <dbReference type="Pfam" id="PF16220"/>
    </source>
</evidence>
<name>A0ABQ4V3S8_9HYPH</name>
<dbReference type="RefSeq" id="WP_137829825.1">
    <property type="nucleotide sequence ID" value="NZ_BPRE01000021.1"/>
</dbReference>
<comment type="caution">
    <text evidence="3">The sequence shown here is derived from an EMBL/GenBank/DDBJ whole genome shotgun (WGS) entry which is preliminary data.</text>
</comment>
<dbReference type="EMBL" id="BPRE01000021">
    <property type="protein sequence ID" value="GJE78189.1"/>
    <property type="molecule type" value="Genomic_DNA"/>
</dbReference>
<dbReference type="Pfam" id="PF16220">
    <property type="entry name" value="DUF4880"/>
    <property type="match status" value="1"/>
</dbReference>
<sequence length="314" mass="33565">MDQHAAGDADEPGQDPIFAEAALWVARLSSADATEADRAAFEVWQSADPAHADAYAELSGWRRTMGLAPPPRSKARRAPKGVALLAAALGLAGLITHELGLFDRLRADAWTGVGGFETTILADGSRLDLNTDTAVALRFTPNERGIELLRGEAVFDVVSDRDRPFVVRGAGLIVRAVGTRFFVRLDGAAEIVGVAEGRVEAAIGTDHTMIAAGEAARKGTDNRIALQRSDVEQVTAWRNGRLIAVGKPLTAILAELNRYRRGRILLLDAALGTRRFTGTLNLRDTDDALAVLSASLRLKVTRVTPFLVIITAAS</sequence>
<dbReference type="Gene3D" id="3.55.50.30">
    <property type="match status" value="1"/>
</dbReference>
<feature type="domain" description="FecR protein" evidence="1">
    <location>
        <begin position="108"/>
        <end position="200"/>
    </location>
</feature>
<dbReference type="Pfam" id="PF04773">
    <property type="entry name" value="FecR"/>
    <property type="match status" value="1"/>
</dbReference>
<reference evidence="3" key="1">
    <citation type="journal article" date="2021" name="Front. Microbiol.">
        <title>Comprehensive Comparative Genomics and Phenotyping of Methylobacterium Species.</title>
        <authorList>
            <person name="Alessa O."/>
            <person name="Ogura Y."/>
            <person name="Fujitani Y."/>
            <person name="Takami H."/>
            <person name="Hayashi T."/>
            <person name="Sahin N."/>
            <person name="Tani A."/>
        </authorList>
    </citation>
    <scope>NUCLEOTIDE SEQUENCE</scope>
    <source>
        <strain evidence="3">DSM 14458</strain>
    </source>
</reference>
<organism evidence="3 4">
    <name type="scientific">Methylorubrum suomiense</name>
    <dbReference type="NCBI Taxonomy" id="144191"/>
    <lineage>
        <taxon>Bacteria</taxon>
        <taxon>Pseudomonadati</taxon>
        <taxon>Pseudomonadota</taxon>
        <taxon>Alphaproteobacteria</taxon>
        <taxon>Hyphomicrobiales</taxon>
        <taxon>Methylobacteriaceae</taxon>
        <taxon>Methylorubrum</taxon>
    </lineage>
</organism>
<keyword evidence="4" id="KW-1185">Reference proteome</keyword>
<proteinExistence type="predicted"/>
<gene>
    <name evidence="3" type="primary">fecR_5</name>
    <name evidence="3" type="ORF">BGCPKDLD_4801</name>
</gene>
<evidence type="ECO:0000313" key="4">
    <source>
        <dbReference type="Proteomes" id="UP001055093"/>
    </source>
</evidence>
<accession>A0ABQ4V3S8</accession>
<feature type="domain" description="FecR N-terminal" evidence="2">
    <location>
        <begin position="20"/>
        <end position="58"/>
    </location>
</feature>
<protein>
    <submittedName>
        <fullName evidence="3">Protein FecR</fullName>
    </submittedName>
</protein>
<dbReference type="PIRSF" id="PIRSF018266">
    <property type="entry name" value="FecR"/>
    <property type="match status" value="1"/>
</dbReference>
<dbReference type="Gene3D" id="2.60.120.1440">
    <property type="match status" value="1"/>
</dbReference>
<dbReference type="InterPro" id="IPR012373">
    <property type="entry name" value="Ferrdict_sens_TM"/>
</dbReference>
<reference evidence="3" key="2">
    <citation type="submission" date="2021-08" db="EMBL/GenBank/DDBJ databases">
        <authorList>
            <person name="Tani A."/>
            <person name="Ola A."/>
            <person name="Ogura Y."/>
            <person name="Katsura K."/>
            <person name="Hayashi T."/>
        </authorList>
    </citation>
    <scope>NUCLEOTIDE SEQUENCE</scope>
    <source>
        <strain evidence="3">DSM 14458</strain>
    </source>
</reference>
<dbReference type="Proteomes" id="UP001055093">
    <property type="component" value="Unassembled WGS sequence"/>
</dbReference>
<evidence type="ECO:0000259" key="1">
    <source>
        <dbReference type="Pfam" id="PF04773"/>
    </source>
</evidence>
<evidence type="ECO:0000313" key="3">
    <source>
        <dbReference type="EMBL" id="GJE78189.1"/>
    </source>
</evidence>
<dbReference type="PANTHER" id="PTHR30273">
    <property type="entry name" value="PERIPLASMIC SIGNAL SENSOR AND SIGMA FACTOR ACTIVATOR FECR-RELATED"/>
    <property type="match status" value="1"/>
</dbReference>
<dbReference type="PANTHER" id="PTHR30273:SF2">
    <property type="entry name" value="PROTEIN FECR"/>
    <property type="match status" value="1"/>
</dbReference>
<dbReference type="InterPro" id="IPR032623">
    <property type="entry name" value="FecR_N"/>
</dbReference>